<dbReference type="AlphaFoldDB" id="A0A809Y022"/>
<organism evidence="1">
    <name type="scientific">Bradyrhizobium diazoefficiens</name>
    <dbReference type="NCBI Taxonomy" id="1355477"/>
    <lineage>
        <taxon>Bacteria</taxon>
        <taxon>Pseudomonadati</taxon>
        <taxon>Pseudomonadota</taxon>
        <taxon>Alphaproteobacteria</taxon>
        <taxon>Hyphomicrobiales</taxon>
        <taxon>Nitrobacteraceae</taxon>
        <taxon>Bradyrhizobium</taxon>
    </lineage>
</organism>
<dbReference type="EMBL" id="AP023097">
    <property type="protein sequence ID" value="BCE77226.1"/>
    <property type="molecule type" value="Genomic_DNA"/>
</dbReference>
<dbReference type="EMBL" id="AP023092">
    <property type="protein sequence ID" value="BCE33612.1"/>
    <property type="molecule type" value="Genomic_DNA"/>
</dbReference>
<gene>
    <name evidence="1" type="ORF">XF2B_73810</name>
    <name evidence="2" type="ORF">XF8B_73370</name>
</gene>
<evidence type="ECO:0000313" key="1">
    <source>
        <dbReference type="EMBL" id="BCE33612.1"/>
    </source>
</evidence>
<evidence type="ECO:0000313" key="2">
    <source>
        <dbReference type="EMBL" id="BCE77226.1"/>
    </source>
</evidence>
<reference evidence="1" key="1">
    <citation type="submission" date="2020-05" db="EMBL/GenBank/DDBJ databases">
        <title>Complete genome sequence of Bradyrhizobium diazoefficiens XF2 isolated from soybean nodule.</title>
        <authorList>
            <person name="Noda R."/>
            <person name="Kakizaki K."/>
            <person name="Minamisawa K."/>
        </authorList>
    </citation>
    <scope>NUCLEOTIDE SEQUENCE</scope>
    <source>
        <strain evidence="1">XF2</strain>
    </source>
</reference>
<proteinExistence type="predicted"/>
<sequence>MRVSRELGGCRRDAGALQHPDLALLCTEMAAQALDLVAPPVELSLGRVAWLRHRLVRIPVDPDDLDRHFVRFRLGSIVRPVPPLAVDVQLERPLSHVAESA</sequence>
<reference evidence="2" key="2">
    <citation type="submission" date="2020-05" db="EMBL/GenBank/DDBJ databases">
        <title>Complete genome sequence of Bradyrhizobium diazoefficiens XF8 isolated from soybean nodule.</title>
        <authorList>
            <person name="Noda R."/>
            <person name="Kakizaki K."/>
            <person name="Minamisawa K."/>
        </authorList>
    </citation>
    <scope>NUCLEOTIDE SEQUENCE</scope>
    <source>
        <strain evidence="2">XF8</strain>
    </source>
</reference>
<protein>
    <submittedName>
        <fullName evidence="1">Uncharacterized protein</fullName>
    </submittedName>
</protein>
<accession>A0A809Y022</accession>
<name>A0A809Y022_9BRAD</name>